<dbReference type="OrthoDB" id="9787147at2"/>
<dbReference type="PROSITE" id="PS51855">
    <property type="entry name" value="MGS"/>
    <property type="match status" value="1"/>
</dbReference>
<comment type="similarity">
    <text evidence="1">Belongs to the methylglyoxal synthase family.</text>
</comment>
<dbReference type="PROSITE" id="PS01335">
    <property type="entry name" value="METHYLGLYOXAL_SYNTH"/>
    <property type="match status" value="1"/>
</dbReference>
<dbReference type="SUPFAM" id="SSF52335">
    <property type="entry name" value="Methylglyoxal synthase-like"/>
    <property type="match status" value="1"/>
</dbReference>
<accession>A0A1I5ICE6</accession>
<dbReference type="SMART" id="SM00851">
    <property type="entry name" value="MGS"/>
    <property type="match status" value="1"/>
</dbReference>
<feature type="binding site" evidence="1">
    <location>
        <position position="26"/>
    </location>
    <ligand>
        <name>substrate</name>
    </ligand>
</feature>
<dbReference type="CDD" id="cd01422">
    <property type="entry name" value="MGS"/>
    <property type="match status" value="1"/>
</dbReference>
<dbReference type="InterPro" id="IPR004363">
    <property type="entry name" value="Methylgl_synth"/>
</dbReference>
<evidence type="ECO:0000259" key="3">
    <source>
        <dbReference type="PROSITE" id="PS51855"/>
    </source>
</evidence>
<feature type="binding site" evidence="1">
    <location>
        <position position="22"/>
    </location>
    <ligand>
        <name>substrate</name>
    </ligand>
</feature>
<evidence type="ECO:0000256" key="2">
    <source>
        <dbReference type="PIRSR" id="PIRSR006614-1"/>
    </source>
</evidence>
<protein>
    <recommendedName>
        <fullName evidence="1">Methylglyoxal synthase</fullName>
        <shortName evidence="1">MGS</shortName>
        <ecNumber evidence="1">4.2.3.3</ecNumber>
    </recommendedName>
</protein>
<dbReference type="Gene3D" id="3.40.50.1380">
    <property type="entry name" value="Methylglyoxal synthase-like domain"/>
    <property type="match status" value="1"/>
</dbReference>
<dbReference type="Pfam" id="PF02142">
    <property type="entry name" value="MGS"/>
    <property type="match status" value="1"/>
</dbReference>
<dbReference type="InterPro" id="IPR018148">
    <property type="entry name" value="Methylglyoxal_synth_AS"/>
</dbReference>
<dbReference type="PANTHER" id="PTHR30492">
    <property type="entry name" value="METHYLGLYOXAL SYNTHASE"/>
    <property type="match status" value="1"/>
</dbReference>
<keyword evidence="5" id="KW-1185">Reference proteome</keyword>
<feature type="binding site" evidence="1">
    <location>
        <begin position="68"/>
        <end position="69"/>
    </location>
    <ligand>
        <name>substrate</name>
    </ligand>
</feature>
<keyword evidence="1" id="KW-0456">Lyase</keyword>
<name>A0A1I5ICE6_9FIRM</name>
<dbReference type="Proteomes" id="UP000198806">
    <property type="component" value="Unassembled WGS sequence"/>
</dbReference>
<dbReference type="AlphaFoldDB" id="A0A1I5ICE6"/>
<evidence type="ECO:0000313" key="5">
    <source>
        <dbReference type="Proteomes" id="UP000198806"/>
    </source>
</evidence>
<comment type="function">
    <text evidence="1">Catalyzes the formation of methylglyoxal from dihydroxyacetone phosphate.</text>
</comment>
<dbReference type="RefSeq" id="WP_091688306.1">
    <property type="nucleotide sequence ID" value="NZ_BAABFM010000015.1"/>
</dbReference>
<dbReference type="EMBL" id="FOWD01000042">
    <property type="protein sequence ID" value="SFO57721.1"/>
    <property type="molecule type" value="Genomic_DNA"/>
</dbReference>
<organism evidence="4 5">
    <name type="scientific">Anaerocolumna aminovalerica</name>
    <dbReference type="NCBI Taxonomy" id="1527"/>
    <lineage>
        <taxon>Bacteria</taxon>
        <taxon>Bacillati</taxon>
        <taxon>Bacillota</taxon>
        <taxon>Clostridia</taxon>
        <taxon>Lachnospirales</taxon>
        <taxon>Lachnospiraceae</taxon>
        <taxon>Anaerocolumna</taxon>
    </lineage>
</organism>
<gene>
    <name evidence="1" type="primary">mgsA</name>
    <name evidence="4" type="ORF">SAMN04489757_14210</name>
</gene>
<dbReference type="NCBIfam" id="NF003559">
    <property type="entry name" value="PRK05234.1"/>
    <property type="match status" value="1"/>
</dbReference>
<dbReference type="PIRSF" id="PIRSF006614">
    <property type="entry name" value="Methylglyox_syn"/>
    <property type="match status" value="1"/>
</dbReference>
<evidence type="ECO:0000256" key="1">
    <source>
        <dbReference type="HAMAP-Rule" id="MF_00549"/>
    </source>
</evidence>
<dbReference type="InterPro" id="IPR011607">
    <property type="entry name" value="MGS-like_dom"/>
</dbReference>
<sequence>MLLDDYIYFKIDKKKHIALIAHDGKKKELAEWAERNKDILKNHFLCGTGTTARLISEKTGLPVKGYNSGPLGGDQQIGSRIVEGNIDFVVFLWDPLESQPHDPDVKALLRIAVVYDIPIANNLATADFLLASKYMEEEYNRKVDNFNKNMMSRIQKFAESDNK</sequence>
<dbReference type="NCBIfam" id="TIGR00160">
    <property type="entry name" value="MGSA"/>
    <property type="match status" value="1"/>
</dbReference>
<dbReference type="InterPro" id="IPR036914">
    <property type="entry name" value="MGS-like_dom_sf"/>
</dbReference>
<dbReference type="GO" id="GO:0008929">
    <property type="term" value="F:methylglyoxal synthase activity"/>
    <property type="evidence" value="ECO:0007669"/>
    <property type="project" value="UniProtKB-UniRule"/>
</dbReference>
<feature type="active site" description="Proton donor/acceptor" evidence="1 2">
    <location>
        <position position="74"/>
    </location>
</feature>
<feature type="binding site" evidence="1">
    <location>
        <position position="101"/>
    </location>
    <ligand>
        <name>substrate</name>
    </ligand>
</feature>
<dbReference type="EC" id="4.2.3.3" evidence="1"/>
<dbReference type="GO" id="GO:0005829">
    <property type="term" value="C:cytosol"/>
    <property type="evidence" value="ECO:0007669"/>
    <property type="project" value="TreeGrafter"/>
</dbReference>
<comment type="catalytic activity">
    <reaction evidence="1">
        <text>dihydroxyacetone phosphate = methylglyoxal + phosphate</text>
        <dbReference type="Rhea" id="RHEA:17937"/>
        <dbReference type="ChEBI" id="CHEBI:17158"/>
        <dbReference type="ChEBI" id="CHEBI:43474"/>
        <dbReference type="ChEBI" id="CHEBI:57642"/>
        <dbReference type="EC" id="4.2.3.3"/>
    </reaction>
</comment>
<dbReference type="HAMAP" id="MF_00549">
    <property type="entry name" value="Methylglyoxal_synth"/>
    <property type="match status" value="1"/>
</dbReference>
<feature type="domain" description="MGS-like" evidence="3">
    <location>
        <begin position="9"/>
        <end position="163"/>
    </location>
</feature>
<proteinExistence type="inferred from homology"/>
<reference evidence="4 5" key="1">
    <citation type="submission" date="2016-10" db="EMBL/GenBank/DDBJ databases">
        <authorList>
            <person name="de Groot N.N."/>
        </authorList>
    </citation>
    <scope>NUCLEOTIDE SEQUENCE [LARGE SCALE GENOMIC DNA]</scope>
    <source>
        <strain evidence="4 5">DSM 1283</strain>
    </source>
</reference>
<feature type="binding site" evidence="1">
    <location>
        <begin position="48"/>
        <end position="51"/>
    </location>
    <ligand>
        <name>substrate</name>
    </ligand>
</feature>
<dbReference type="GO" id="GO:0019242">
    <property type="term" value="P:methylglyoxal biosynthetic process"/>
    <property type="evidence" value="ECO:0007669"/>
    <property type="project" value="UniProtKB-UniRule"/>
</dbReference>
<dbReference type="PANTHER" id="PTHR30492:SF0">
    <property type="entry name" value="METHYLGLYOXAL SYNTHASE"/>
    <property type="match status" value="1"/>
</dbReference>
<evidence type="ECO:0000313" key="4">
    <source>
        <dbReference type="EMBL" id="SFO57721.1"/>
    </source>
</evidence>
<dbReference type="STRING" id="1527.SAMN04489757_14210"/>